<dbReference type="InterPro" id="IPR002053">
    <property type="entry name" value="Glyco_hydro_25"/>
</dbReference>
<keyword evidence="5" id="KW-1185">Reference proteome</keyword>
<dbReference type="SMART" id="SM00641">
    <property type="entry name" value="Glyco_25"/>
    <property type="match status" value="1"/>
</dbReference>
<dbReference type="PANTHER" id="PTHR34135">
    <property type="entry name" value="LYSOZYME"/>
    <property type="match status" value="1"/>
</dbReference>
<dbReference type="SUPFAM" id="SSF51445">
    <property type="entry name" value="(Trans)glycosidases"/>
    <property type="match status" value="1"/>
</dbReference>
<protein>
    <recommendedName>
        <fullName evidence="6">Glycoside hydrolase</fullName>
    </recommendedName>
</protein>
<proteinExistence type="inferred from homology"/>
<name>A0A328UHI5_9FIRM</name>
<evidence type="ECO:0000313" key="5">
    <source>
        <dbReference type="Proteomes" id="UP000249377"/>
    </source>
</evidence>
<accession>A0A328UHI5</accession>
<keyword evidence="3" id="KW-0326">Glycosidase</keyword>
<evidence type="ECO:0000313" key="4">
    <source>
        <dbReference type="EMBL" id="RAQ29790.1"/>
    </source>
</evidence>
<gene>
    <name evidence="4" type="ORF">DPQ25_05715</name>
</gene>
<keyword evidence="2" id="KW-0378">Hydrolase</keyword>
<dbReference type="Gene3D" id="3.20.20.80">
    <property type="entry name" value="Glycosidases"/>
    <property type="match status" value="1"/>
</dbReference>
<dbReference type="GO" id="GO:0016998">
    <property type="term" value="P:cell wall macromolecule catabolic process"/>
    <property type="evidence" value="ECO:0007669"/>
    <property type="project" value="InterPro"/>
</dbReference>
<dbReference type="EMBL" id="QLYR01000002">
    <property type="protein sequence ID" value="RAQ29790.1"/>
    <property type="molecule type" value="Genomic_DNA"/>
</dbReference>
<dbReference type="Pfam" id="PF01183">
    <property type="entry name" value="Glyco_hydro_25"/>
    <property type="match status" value="1"/>
</dbReference>
<dbReference type="GO" id="GO:0009253">
    <property type="term" value="P:peptidoglycan catabolic process"/>
    <property type="evidence" value="ECO:0007669"/>
    <property type="project" value="InterPro"/>
</dbReference>
<dbReference type="GO" id="GO:0016052">
    <property type="term" value="P:carbohydrate catabolic process"/>
    <property type="evidence" value="ECO:0007669"/>
    <property type="project" value="TreeGrafter"/>
</dbReference>
<dbReference type="Proteomes" id="UP000249377">
    <property type="component" value="Unassembled WGS sequence"/>
</dbReference>
<dbReference type="PANTHER" id="PTHR34135:SF2">
    <property type="entry name" value="LYSOZYME"/>
    <property type="match status" value="1"/>
</dbReference>
<dbReference type="InterPro" id="IPR017853">
    <property type="entry name" value="GH"/>
</dbReference>
<dbReference type="RefSeq" id="WP_112332219.1">
    <property type="nucleotide sequence ID" value="NZ_QLYR01000002.1"/>
</dbReference>
<dbReference type="PROSITE" id="PS51904">
    <property type="entry name" value="GLYCOSYL_HYDROL_F25_2"/>
    <property type="match status" value="1"/>
</dbReference>
<reference evidence="4 5" key="1">
    <citation type="submission" date="2018-06" db="EMBL/GenBank/DDBJ databases">
        <title>Noncontiguous genome sequence of Ruminococcaceae bacterium ASD2818.</title>
        <authorList>
            <person name="Chaplin A.V."/>
            <person name="Sokolova S.R."/>
            <person name="Kochetkova T.O."/>
            <person name="Goltsov A.Y."/>
            <person name="Trofimov D.Y."/>
            <person name="Efimov B.A."/>
        </authorList>
    </citation>
    <scope>NUCLEOTIDE SEQUENCE [LARGE SCALE GENOMIC DNA]</scope>
    <source>
        <strain evidence="4 5">ASD2818</strain>
    </source>
</reference>
<dbReference type="InterPro" id="IPR018077">
    <property type="entry name" value="Glyco_hydro_fam25_subgr"/>
</dbReference>
<dbReference type="CDD" id="cd06414">
    <property type="entry name" value="GH25_LytC-like"/>
    <property type="match status" value="1"/>
</dbReference>
<comment type="similarity">
    <text evidence="1">Belongs to the glycosyl hydrolase 25 family.</text>
</comment>
<organism evidence="4 5">
    <name type="scientific">Hydrogeniiclostridium mannosilyticum</name>
    <dbReference type="NCBI Taxonomy" id="2764322"/>
    <lineage>
        <taxon>Bacteria</taxon>
        <taxon>Bacillati</taxon>
        <taxon>Bacillota</taxon>
        <taxon>Clostridia</taxon>
        <taxon>Eubacteriales</taxon>
        <taxon>Acutalibacteraceae</taxon>
        <taxon>Hydrogeniiclostridium</taxon>
    </lineage>
</organism>
<evidence type="ECO:0000256" key="1">
    <source>
        <dbReference type="ARBA" id="ARBA00010646"/>
    </source>
</evidence>
<sequence length="214" mass="24583">MSPIKGMDVSHYQGDIDFNKAKADGIEFAMIRAGYGWKDWENQTDRQYYSNMSKAKRAGVARGAYLYSYALTPEDAKLEADFFLHLIGGYHLEYPVAYDVEDASQANLGKERLTEIADTFLTRVQNAGYYVCLYTNLDWITYRYDMNKLKKFDVWYAQYNDRPTYNGQFGMWQHTSKGKVNGVSGNVDLDWSYVDYPSVMKRVGLNGFPKNCGA</sequence>
<evidence type="ECO:0000256" key="2">
    <source>
        <dbReference type="ARBA" id="ARBA00022801"/>
    </source>
</evidence>
<dbReference type="AlphaFoldDB" id="A0A328UHI5"/>
<dbReference type="GO" id="GO:0003796">
    <property type="term" value="F:lysozyme activity"/>
    <property type="evidence" value="ECO:0007669"/>
    <property type="project" value="InterPro"/>
</dbReference>
<evidence type="ECO:0000256" key="3">
    <source>
        <dbReference type="ARBA" id="ARBA00023295"/>
    </source>
</evidence>
<comment type="caution">
    <text evidence="4">The sequence shown here is derived from an EMBL/GenBank/DDBJ whole genome shotgun (WGS) entry which is preliminary data.</text>
</comment>
<evidence type="ECO:0008006" key="6">
    <source>
        <dbReference type="Google" id="ProtNLM"/>
    </source>
</evidence>